<evidence type="ECO:0000313" key="1">
    <source>
        <dbReference type="EMBL" id="GBM90646.1"/>
    </source>
</evidence>
<evidence type="ECO:0000313" key="2">
    <source>
        <dbReference type="Proteomes" id="UP000499080"/>
    </source>
</evidence>
<protein>
    <submittedName>
        <fullName evidence="1">Uncharacterized protein</fullName>
    </submittedName>
</protein>
<comment type="caution">
    <text evidence="1">The sequence shown here is derived from an EMBL/GenBank/DDBJ whole genome shotgun (WGS) entry which is preliminary data.</text>
</comment>
<proteinExistence type="predicted"/>
<keyword evidence="2" id="KW-1185">Reference proteome</keyword>
<dbReference type="EMBL" id="BGPR01003640">
    <property type="protein sequence ID" value="GBM90646.1"/>
    <property type="molecule type" value="Genomic_DNA"/>
</dbReference>
<organism evidence="1 2">
    <name type="scientific">Araneus ventricosus</name>
    <name type="common">Orbweaver spider</name>
    <name type="synonym">Epeira ventricosa</name>
    <dbReference type="NCBI Taxonomy" id="182803"/>
    <lineage>
        <taxon>Eukaryota</taxon>
        <taxon>Metazoa</taxon>
        <taxon>Ecdysozoa</taxon>
        <taxon>Arthropoda</taxon>
        <taxon>Chelicerata</taxon>
        <taxon>Arachnida</taxon>
        <taxon>Araneae</taxon>
        <taxon>Araneomorphae</taxon>
        <taxon>Entelegynae</taxon>
        <taxon>Araneoidea</taxon>
        <taxon>Araneidae</taxon>
        <taxon>Araneus</taxon>
    </lineage>
</organism>
<dbReference type="AlphaFoldDB" id="A0A4Y2JNE5"/>
<sequence length="116" mass="13204">MKQRSYEVPTLLKAKPLMFFKVKQFARYPLQMPKASRALAQSEGHVSCQTNQIRLALGGITGLRRLSILSEFCPGKQRVRSYVSGQFWFADRSGRSECWLVFARKMPFEGSNLASV</sequence>
<gene>
    <name evidence="1" type="ORF">AVEN_213565_1</name>
</gene>
<dbReference type="Proteomes" id="UP000499080">
    <property type="component" value="Unassembled WGS sequence"/>
</dbReference>
<name>A0A4Y2JNE5_ARAVE</name>
<reference evidence="1 2" key="1">
    <citation type="journal article" date="2019" name="Sci. Rep.">
        <title>Orb-weaving spider Araneus ventricosus genome elucidates the spidroin gene catalogue.</title>
        <authorList>
            <person name="Kono N."/>
            <person name="Nakamura H."/>
            <person name="Ohtoshi R."/>
            <person name="Moran D.A.P."/>
            <person name="Shinohara A."/>
            <person name="Yoshida Y."/>
            <person name="Fujiwara M."/>
            <person name="Mori M."/>
            <person name="Tomita M."/>
            <person name="Arakawa K."/>
        </authorList>
    </citation>
    <scope>NUCLEOTIDE SEQUENCE [LARGE SCALE GENOMIC DNA]</scope>
</reference>
<accession>A0A4Y2JNE5</accession>